<dbReference type="AlphaFoldDB" id="A0A0N0BI57"/>
<reference evidence="1 2" key="1">
    <citation type="submission" date="2015-07" db="EMBL/GenBank/DDBJ databases">
        <title>The genome of Melipona quadrifasciata.</title>
        <authorList>
            <person name="Pan H."/>
            <person name="Kapheim K."/>
        </authorList>
    </citation>
    <scope>NUCLEOTIDE SEQUENCE [LARGE SCALE GENOMIC DNA]</scope>
    <source>
        <strain evidence="1">0111107301</strain>
        <tissue evidence="1">Whole body</tissue>
    </source>
</reference>
<gene>
    <name evidence="1" type="ORF">WN51_10466</name>
</gene>
<dbReference type="Proteomes" id="UP000053105">
    <property type="component" value="Unassembled WGS sequence"/>
</dbReference>
<keyword evidence="2" id="KW-1185">Reference proteome</keyword>
<dbReference type="EMBL" id="KQ435736">
    <property type="protein sequence ID" value="KOX77072.1"/>
    <property type="molecule type" value="Genomic_DNA"/>
</dbReference>
<proteinExistence type="predicted"/>
<organism evidence="1 2">
    <name type="scientific">Melipona quadrifasciata</name>
    <dbReference type="NCBI Taxonomy" id="166423"/>
    <lineage>
        <taxon>Eukaryota</taxon>
        <taxon>Metazoa</taxon>
        <taxon>Ecdysozoa</taxon>
        <taxon>Arthropoda</taxon>
        <taxon>Hexapoda</taxon>
        <taxon>Insecta</taxon>
        <taxon>Pterygota</taxon>
        <taxon>Neoptera</taxon>
        <taxon>Endopterygota</taxon>
        <taxon>Hymenoptera</taxon>
        <taxon>Apocrita</taxon>
        <taxon>Aculeata</taxon>
        <taxon>Apoidea</taxon>
        <taxon>Anthophila</taxon>
        <taxon>Apidae</taxon>
        <taxon>Melipona</taxon>
    </lineage>
</organism>
<evidence type="ECO:0000313" key="2">
    <source>
        <dbReference type="Proteomes" id="UP000053105"/>
    </source>
</evidence>
<name>A0A0N0BI57_9HYME</name>
<sequence length="59" mass="6898">MSCKFLCVLLYFTLVPFFSILIGKFYALVVDSFGVNKTLCFGDTTRREKFRRHQGDVRI</sequence>
<accession>A0A0N0BI57</accession>
<protein>
    <submittedName>
        <fullName evidence="1">Uncharacterized protein</fullName>
    </submittedName>
</protein>
<evidence type="ECO:0000313" key="1">
    <source>
        <dbReference type="EMBL" id="KOX77072.1"/>
    </source>
</evidence>